<gene>
    <name evidence="2" type="ORF">Dcar01_03352</name>
</gene>
<reference evidence="2 3" key="1">
    <citation type="submission" date="2024-02" db="EMBL/GenBank/DDBJ databases">
        <title>Deinococcus carri NBRC 110142.</title>
        <authorList>
            <person name="Ichikawa N."/>
            <person name="Katano-Makiyama Y."/>
            <person name="Hidaka K."/>
        </authorList>
    </citation>
    <scope>NUCLEOTIDE SEQUENCE [LARGE SCALE GENOMIC DNA]</scope>
    <source>
        <strain evidence="2 3">NBRC 110142</strain>
    </source>
</reference>
<proteinExistence type="predicted"/>
<organism evidence="2 3">
    <name type="scientific">Deinococcus carri</name>
    <dbReference type="NCBI Taxonomy" id="1211323"/>
    <lineage>
        <taxon>Bacteria</taxon>
        <taxon>Thermotogati</taxon>
        <taxon>Deinococcota</taxon>
        <taxon>Deinococci</taxon>
        <taxon>Deinococcales</taxon>
        <taxon>Deinococcaceae</taxon>
        <taxon>Deinococcus</taxon>
    </lineage>
</organism>
<dbReference type="Proteomes" id="UP001401887">
    <property type="component" value="Unassembled WGS sequence"/>
</dbReference>
<name>A0ABP9WC45_9DEIO</name>
<dbReference type="Pfam" id="PF13612">
    <property type="entry name" value="DDE_Tnp_1_3"/>
    <property type="match status" value="1"/>
</dbReference>
<keyword evidence="3" id="KW-1185">Reference proteome</keyword>
<dbReference type="EMBL" id="BAABRP010000020">
    <property type="protein sequence ID" value="GAA5514596.1"/>
    <property type="molecule type" value="Genomic_DNA"/>
</dbReference>
<feature type="domain" description="Transposase DDE" evidence="1">
    <location>
        <begin position="102"/>
        <end position="169"/>
    </location>
</feature>
<evidence type="ECO:0000259" key="1">
    <source>
        <dbReference type="Pfam" id="PF13612"/>
    </source>
</evidence>
<sequence>MCRYRLHHSLGRRAVIRQLHRWARQHFSDQKRFKHQKLTDALLVALLLARFVFKHPYPSIWWNLLREDRSGLPSYTQAYTRGVRLLERLEAIVSPAKPCREVIIDSMSLPVCRPKRGKRCKFPGARWGFGTQGDVYGYKLHAGVTPTGEILQYLLKPANFHDTTVSYELNRRWPEFDGPTSIGDKG</sequence>
<comment type="caution">
    <text evidence="2">The sequence shown here is derived from an EMBL/GenBank/DDBJ whole genome shotgun (WGS) entry which is preliminary data.</text>
</comment>
<accession>A0ABP9WC45</accession>
<protein>
    <submittedName>
        <fullName evidence="2">IS982 family transposase ISDds4</fullName>
    </submittedName>
</protein>
<evidence type="ECO:0000313" key="2">
    <source>
        <dbReference type="EMBL" id="GAA5514596.1"/>
    </source>
</evidence>
<dbReference type="InterPro" id="IPR025668">
    <property type="entry name" value="Tnp_DDE_dom"/>
</dbReference>
<evidence type="ECO:0000313" key="3">
    <source>
        <dbReference type="Proteomes" id="UP001401887"/>
    </source>
</evidence>